<evidence type="ECO:0000313" key="4">
    <source>
        <dbReference type="Proteomes" id="UP001346149"/>
    </source>
</evidence>
<dbReference type="GO" id="GO:0003723">
    <property type="term" value="F:RNA binding"/>
    <property type="evidence" value="ECO:0007669"/>
    <property type="project" value="InterPro"/>
</dbReference>
<dbReference type="NCBIfam" id="TIGR00756">
    <property type="entry name" value="PPR"/>
    <property type="match status" value="4"/>
</dbReference>
<accession>A0AAN7LRK9</accession>
<dbReference type="SUPFAM" id="SSF48452">
    <property type="entry name" value="TPR-like"/>
    <property type="match status" value="1"/>
</dbReference>
<dbReference type="EMBL" id="JAXQNO010000014">
    <property type="protein sequence ID" value="KAK4784417.1"/>
    <property type="molecule type" value="Genomic_DNA"/>
</dbReference>
<dbReference type="FunFam" id="1.25.40.10:FF:000729">
    <property type="entry name" value="Pentatricopeptide repeat-containing protein At4g25270, chloroplastic"/>
    <property type="match status" value="1"/>
</dbReference>
<name>A0AAN7LRK9_TRANT</name>
<dbReference type="Pfam" id="PF13041">
    <property type="entry name" value="PPR_2"/>
    <property type="match status" value="2"/>
</dbReference>
<proteinExistence type="predicted"/>
<comment type="caution">
    <text evidence="3">The sequence shown here is derived from an EMBL/GenBank/DDBJ whole genome shotgun (WGS) entry which is preliminary data.</text>
</comment>
<feature type="repeat" description="PPR" evidence="2">
    <location>
        <begin position="220"/>
        <end position="250"/>
    </location>
</feature>
<reference evidence="3 4" key="1">
    <citation type="journal article" date="2023" name="Hortic Res">
        <title>Pangenome of water caltrop reveals structural variations and asymmetric subgenome divergence after allopolyploidization.</title>
        <authorList>
            <person name="Zhang X."/>
            <person name="Chen Y."/>
            <person name="Wang L."/>
            <person name="Yuan Y."/>
            <person name="Fang M."/>
            <person name="Shi L."/>
            <person name="Lu R."/>
            <person name="Comes H.P."/>
            <person name="Ma Y."/>
            <person name="Chen Y."/>
            <person name="Huang G."/>
            <person name="Zhou Y."/>
            <person name="Zheng Z."/>
            <person name="Qiu Y."/>
        </authorList>
    </citation>
    <scope>NUCLEOTIDE SEQUENCE [LARGE SCALE GENOMIC DNA]</scope>
    <source>
        <strain evidence="3">F231</strain>
    </source>
</reference>
<dbReference type="Pfam" id="PF01535">
    <property type="entry name" value="PPR"/>
    <property type="match status" value="2"/>
</dbReference>
<dbReference type="PANTHER" id="PTHR47926:SF515">
    <property type="entry name" value="UMP-CMP KINASE"/>
    <property type="match status" value="1"/>
</dbReference>
<dbReference type="InterPro" id="IPR002885">
    <property type="entry name" value="PPR_rpt"/>
</dbReference>
<dbReference type="InterPro" id="IPR046848">
    <property type="entry name" value="E_motif"/>
</dbReference>
<dbReference type="PANTHER" id="PTHR47926">
    <property type="entry name" value="PENTATRICOPEPTIDE REPEAT-CONTAINING PROTEIN"/>
    <property type="match status" value="1"/>
</dbReference>
<feature type="repeat" description="PPR" evidence="2">
    <location>
        <begin position="381"/>
        <end position="411"/>
    </location>
</feature>
<feature type="repeat" description="PPR" evidence="2">
    <location>
        <begin position="150"/>
        <end position="184"/>
    </location>
</feature>
<keyword evidence="4" id="KW-1185">Reference proteome</keyword>
<evidence type="ECO:0000256" key="1">
    <source>
        <dbReference type="ARBA" id="ARBA00022737"/>
    </source>
</evidence>
<dbReference type="AlphaFoldDB" id="A0AAN7LRK9"/>
<gene>
    <name evidence="3" type="ORF">SAY86_018785</name>
</gene>
<keyword evidence="1" id="KW-0677">Repeat</keyword>
<organism evidence="3 4">
    <name type="scientific">Trapa natans</name>
    <name type="common">Water chestnut</name>
    <dbReference type="NCBI Taxonomy" id="22666"/>
    <lineage>
        <taxon>Eukaryota</taxon>
        <taxon>Viridiplantae</taxon>
        <taxon>Streptophyta</taxon>
        <taxon>Embryophyta</taxon>
        <taxon>Tracheophyta</taxon>
        <taxon>Spermatophyta</taxon>
        <taxon>Magnoliopsida</taxon>
        <taxon>eudicotyledons</taxon>
        <taxon>Gunneridae</taxon>
        <taxon>Pentapetalae</taxon>
        <taxon>rosids</taxon>
        <taxon>malvids</taxon>
        <taxon>Myrtales</taxon>
        <taxon>Lythraceae</taxon>
        <taxon>Trapa</taxon>
    </lineage>
</organism>
<dbReference type="Proteomes" id="UP001346149">
    <property type="component" value="Unassembled WGS sequence"/>
</dbReference>
<protein>
    <recommendedName>
        <fullName evidence="5">Pentatricopeptide repeat-containing protein</fullName>
    </recommendedName>
</protein>
<dbReference type="Gene3D" id="1.25.40.10">
    <property type="entry name" value="Tetratricopeptide repeat domain"/>
    <property type="match status" value="4"/>
</dbReference>
<dbReference type="PROSITE" id="PS51375">
    <property type="entry name" value="PPR"/>
    <property type="match status" value="4"/>
</dbReference>
<dbReference type="FunFam" id="1.25.40.10:FF:001788">
    <property type="entry name" value="Pentatricopeptide repeat-containing protein At4g25270, chloroplastic"/>
    <property type="match status" value="1"/>
</dbReference>
<evidence type="ECO:0000256" key="2">
    <source>
        <dbReference type="PROSITE-ProRule" id="PRU00708"/>
    </source>
</evidence>
<dbReference type="FunFam" id="1.25.40.10:FF:000285">
    <property type="entry name" value="Pentatricopeptide repeat-containing protein, chloroplastic"/>
    <property type="match status" value="1"/>
</dbReference>
<feature type="repeat" description="PPR" evidence="2">
    <location>
        <begin position="251"/>
        <end position="285"/>
    </location>
</feature>
<dbReference type="GO" id="GO:0009451">
    <property type="term" value="P:RNA modification"/>
    <property type="evidence" value="ECO:0007669"/>
    <property type="project" value="InterPro"/>
</dbReference>
<dbReference type="Pfam" id="PF20431">
    <property type="entry name" value="E_motif"/>
    <property type="match status" value="1"/>
</dbReference>
<evidence type="ECO:0000313" key="3">
    <source>
        <dbReference type="EMBL" id="KAK4784417.1"/>
    </source>
</evidence>
<dbReference type="Pfam" id="PF13812">
    <property type="entry name" value="PPR_3"/>
    <property type="match status" value="1"/>
</dbReference>
<sequence>MLALSRPPGPYLHCYSSRSGRFDRKNGHLHHKKFRYTPPYRRSSPTPLLINNNKPSPQNKLEALETILNDVESSIKNGVMIDTETYASLLETCYRLRALDQGVRIHRLIPPILLRKNEGLSSKLLRLYATCGRMNEAHQVFDRMSNRDISAFPWNSLISGYAESGDYEDAIALYFQMGEVGIEPDRHTFPRVLKACAGIRSIQIGEAIHRDAVRSGCATDTFVLNSLVDMYAKCGDIMRARMVFDKIVQRDLVSWNSMLMGYIRHGLFVETVDIFRAMLVHGVQPDSVSLSSIVTGTSSLKLAFQVHGWAVRRGVHWNLPIAHSLIIAYSNHAMLDRARWIFHNMPERNTVSWNSIISAHSKSRQALLYFELMEKDECWPDGITFVSLLSACASLGLVEDGERLFSAMKDKYRISPSMEHYACLVNLYGRAGMVAEAYAVVVERMEIEAGPTVWGALLHACCLHTNVEIGEVAAEKLFELEPDNEHNFELLIRIYKDVGRRKDDVKKVRLMMAERGLMD</sequence>
<evidence type="ECO:0008006" key="5">
    <source>
        <dbReference type="Google" id="ProtNLM"/>
    </source>
</evidence>
<dbReference type="InterPro" id="IPR046960">
    <property type="entry name" value="PPR_At4g14850-like_plant"/>
</dbReference>
<dbReference type="InterPro" id="IPR011990">
    <property type="entry name" value="TPR-like_helical_dom_sf"/>
</dbReference>